<feature type="binding site" evidence="9">
    <location>
        <position position="252"/>
    </location>
    <ligand>
        <name>[4Fe-4S] cluster</name>
        <dbReference type="ChEBI" id="CHEBI:49883"/>
        <label>2</label>
    </ligand>
</feature>
<feature type="active site" description="Proton donor" evidence="9">
    <location>
        <position position="145"/>
    </location>
</feature>
<dbReference type="PANTHER" id="PTHR30002:SF4">
    <property type="entry name" value="EPOXYQUEUOSINE REDUCTASE"/>
    <property type="match status" value="1"/>
</dbReference>
<feature type="binding site" evidence="9">
    <location>
        <position position="205"/>
    </location>
    <ligand>
        <name>[4Fe-4S] cluster</name>
        <dbReference type="ChEBI" id="CHEBI:49883"/>
        <label>1</label>
    </ligand>
</feature>
<evidence type="ECO:0000256" key="6">
    <source>
        <dbReference type="ARBA" id="ARBA00023002"/>
    </source>
</evidence>
<feature type="binding site" evidence="9">
    <location>
        <position position="202"/>
    </location>
    <ligand>
        <name>[4Fe-4S] cluster</name>
        <dbReference type="ChEBI" id="CHEBI:49883"/>
        <label>1</label>
    </ligand>
</feature>
<evidence type="ECO:0000256" key="1">
    <source>
        <dbReference type="ARBA" id="ARBA00022485"/>
    </source>
</evidence>
<comment type="caution">
    <text evidence="9">Lacks conserved residue(s) required for the propagation of feature annotation.</text>
</comment>
<comment type="similarity">
    <text evidence="9">Belongs to the QueG family.</text>
</comment>
<feature type="binding site" evidence="9">
    <location>
        <position position="209"/>
    </location>
    <ligand>
        <name>[4Fe-4S] cluster</name>
        <dbReference type="ChEBI" id="CHEBI:49883"/>
        <label>2</label>
    </ligand>
</feature>
<evidence type="ECO:0000256" key="4">
    <source>
        <dbReference type="ARBA" id="ARBA00022723"/>
    </source>
</evidence>
<dbReference type="HOGENOM" id="CLU_030790_0_1_6"/>
<keyword evidence="2 9" id="KW-0963">Cytoplasm</keyword>
<accession>R4VLZ3</accession>
<keyword evidence="3 9" id="KW-0819">tRNA processing</keyword>
<name>R4VLZ3_9GAMM</name>
<dbReference type="GO" id="GO:0052693">
    <property type="term" value="F:epoxyqueuosine reductase activity"/>
    <property type="evidence" value="ECO:0007669"/>
    <property type="project" value="UniProtKB-UniRule"/>
</dbReference>
<feature type="binding site" evidence="9">
    <location>
        <position position="169"/>
    </location>
    <ligand>
        <name>cob(II)alamin</name>
        <dbReference type="ChEBI" id="CHEBI:16304"/>
    </ligand>
</feature>
<comment type="subcellular location">
    <subcellularLocation>
        <location evidence="9">Cytoplasm</location>
    </subcellularLocation>
</comment>
<keyword evidence="7 9" id="KW-0408">Iron</keyword>
<dbReference type="PROSITE" id="PS51379">
    <property type="entry name" value="4FE4S_FER_2"/>
    <property type="match status" value="1"/>
</dbReference>
<comment type="catalytic activity">
    <reaction evidence="9">
        <text>epoxyqueuosine(34) in tRNA + AH2 = queuosine(34) in tRNA + A + H2O</text>
        <dbReference type="Rhea" id="RHEA:32159"/>
        <dbReference type="Rhea" id="RHEA-COMP:18571"/>
        <dbReference type="Rhea" id="RHEA-COMP:18582"/>
        <dbReference type="ChEBI" id="CHEBI:13193"/>
        <dbReference type="ChEBI" id="CHEBI:15377"/>
        <dbReference type="ChEBI" id="CHEBI:17499"/>
        <dbReference type="ChEBI" id="CHEBI:194431"/>
        <dbReference type="ChEBI" id="CHEBI:194443"/>
        <dbReference type="EC" id="1.17.99.6"/>
    </reaction>
</comment>
<dbReference type="AlphaFoldDB" id="R4VLZ3"/>
<comment type="function">
    <text evidence="9">Catalyzes the conversion of epoxyqueuosine (oQ) to queuosine (Q), which is a hypermodified base found in the wobble positions of tRNA(Asp), tRNA(Asn), tRNA(His) and tRNA(Tyr).</text>
</comment>
<feature type="binding site" evidence="9">
    <location>
        <position position="225"/>
    </location>
    <ligand>
        <name>[4Fe-4S] cluster</name>
        <dbReference type="ChEBI" id="CHEBI:49883"/>
        <label>2</label>
    </ligand>
</feature>
<evidence type="ECO:0000313" key="12">
    <source>
        <dbReference type="Proteomes" id="UP000017881"/>
    </source>
</evidence>
<evidence type="ECO:0000256" key="9">
    <source>
        <dbReference type="HAMAP-Rule" id="MF_00916"/>
    </source>
</evidence>
<feature type="binding site" evidence="9">
    <location>
        <begin position="252"/>
        <end position="253"/>
    </location>
    <ligand>
        <name>cob(II)alamin</name>
        <dbReference type="ChEBI" id="CHEBI:16304"/>
    </ligand>
</feature>
<evidence type="ECO:0000256" key="8">
    <source>
        <dbReference type="ARBA" id="ARBA00023014"/>
    </source>
</evidence>
<keyword evidence="4 9" id="KW-0479">Metal-binding</keyword>
<evidence type="ECO:0000259" key="10">
    <source>
        <dbReference type="PROSITE" id="PS51379"/>
    </source>
</evidence>
<evidence type="ECO:0000256" key="7">
    <source>
        <dbReference type="ARBA" id="ARBA00023004"/>
    </source>
</evidence>
<dbReference type="Gene3D" id="3.30.70.20">
    <property type="match status" value="1"/>
</dbReference>
<comment type="pathway">
    <text evidence="9">tRNA modification; tRNA-queuosine biosynthesis.</text>
</comment>
<keyword evidence="9" id="KW-0846">Cobalamin</keyword>
<dbReference type="SUPFAM" id="SSF54862">
    <property type="entry name" value="4Fe-4S ferredoxins"/>
    <property type="match status" value="1"/>
</dbReference>
<feature type="binding site" evidence="9">
    <location>
        <position position="199"/>
    </location>
    <ligand>
        <name>[4Fe-4S] cluster</name>
        <dbReference type="ChEBI" id="CHEBI:49883"/>
        <label>1</label>
    </ligand>
</feature>
<keyword evidence="1 9" id="KW-0004">4Fe-4S</keyword>
<evidence type="ECO:0000256" key="5">
    <source>
        <dbReference type="ARBA" id="ARBA00022785"/>
    </source>
</evidence>
<feature type="binding site" evidence="9">
    <location>
        <position position="145"/>
    </location>
    <ligand>
        <name>cob(II)alamin</name>
        <dbReference type="ChEBI" id="CHEBI:16304"/>
    </ligand>
</feature>
<dbReference type="PANTHER" id="PTHR30002">
    <property type="entry name" value="EPOXYQUEUOSINE REDUCTASE"/>
    <property type="match status" value="1"/>
</dbReference>
<feature type="binding site" evidence="9">
    <location>
        <position position="180"/>
    </location>
    <ligand>
        <name>cob(II)alamin</name>
        <dbReference type="ChEBI" id="CHEBI:16304"/>
    </ligand>
</feature>
<dbReference type="KEGG" id="ssal:SPISAL_02690"/>
<gene>
    <name evidence="9" type="primary">queG</name>
    <name evidence="11" type="ORF">SPISAL_02690</name>
</gene>
<comment type="subunit">
    <text evidence="9">Monomer.</text>
</comment>
<dbReference type="FunFam" id="3.30.70.20:FF:000017">
    <property type="entry name" value="Epoxyqueuosine reductase"/>
    <property type="match status" value="1"/>
</dbReference>
<dbReference type="HAMAP" id="MF_00916">
    <property type="entry name" value="QueG"/>
    <property type="match status" value="1"/>
</dbReference>
<feature type="binding site" evidence="9">
    <location>
        <position position="67"/>
    </location>
    <ligand>
        <name>cob(II)alamin</name>
        <dbReference type="ChEBI" id="CHEBI:16304"/>
    </ligand>
</feature>
<dbReference type="InterPro" id="IPR004453">
    <property type="entry name" value="QueG"/>
</dbReference>
<dbReference type="Pfam" id="PF13484">
    <property type="entry name" value="Fer4_16"/>
    <property type="match status" value="1"/>
</dbReference>
<protein>
    <recommendedName>
        <fullName evidence="9">Epoxyqueuosine reductase</fullName>
        <ecNumber evidence="9">1.17.99.6</ecNumber>
    </recommendedName>
    <alternativeName>
        <fullName evidence="9">Queuosine biosynthesis protein QueG</fullName>
    </alternativeName>
</protein>
<evidence type="ECO:0000313" key="11">
    <source>
        <dbReference type="EMBL" id="AGM40633.1"/>
    </source>
</evidence>
<dbReference type="Proteomes" id="UP000017881">
    <property type="component" value="Chromosome"/>
</dbReference>
<dbReference type="NCBIfam" id="TIGR00276">
    <property type="entry name" value="tRNA epoxyqueuosine(34) reductase QueG"/>
    <property type="match status" value="1"/>
</dbReference>
<keyword evidence="9" id="KW-0170">Cobalt</keyword>
<dbReference type="PROSITE" id="PS00198">
    <property type="entry name" value="4FE4S_FER_1"/>
    <property type="match status" value="1"/>
</dbReference>
<dbReference type="InterPro" id="IPR017896">
    <property type="entry name" value="4Fe4S_Fe-S-bd"/>
</dbReference>
<feature type="domain" description="4Fe-4S ferredoxin-type" evidence="10">
    <location>
        <begin position="190"/>
        <end position="219"/>
    </location>
</feature>
<keyword evidence="12" id="KW-1185">Reference proteome</keyword>
<dbReference type="eggNOG" id="COG1600">
    <property type="taxonomic scope" value="Bacteria"/>
</dbReference>
<sequence>MAETAQPAMPDMERLAVALRQWAEALGFDSVGIAKPALAEDEAHLLRWLKAGRHGTMRWMGRHGVKRARPDQLIPGTARIISVRMDYRPPDLEADDAILADRRRAFVARYALGRDYHKLMRRRLQQLAEQIETTVGPFGYRAFVDSGPVLEKALGRNAGLGWIGKNTLLLNREAGSYFFLGELFTDLPLPEDAPVEDLCGSCRACIDVCPTQAITGPRQLDARRCISYLTIEHEGSIPEALRPSIGNRVFGCDDCQAVCPWNRYAQPTDEADFHPRHGLEHASLIELFRWDEATFLKRTEGSAIRRLGHERWLRNLAVALGNGPADPEAIQALSERLEHPSDLVREHVDWALRQLQSATLPSVTSDQPRG</sequence>
<proteinExistence type="inferred from homology"/>
<keyword evidence="5 9" id="KW-0671">Queuosine biosynthesis</keyword>
<keyword evidence="6 9" id="KW-0560">Oxidoreductase</keyword>
<feature type="binding site" evidence="9">
    <location>
        <position position="166"/>
    </location>
    <ligand>
        <name>cob(II)alamin</name>
        <dbReference type="ChEBI" id="CHEBI:16304"/>
    </ligand>
</feature>
<dbReference type="GO" id="GO:0008616">
    <property type="term" value="P:tRNA queuosine(34) biosynthetic process"/>
    <property type="evidence" value="ECO:0007669"/>
    <property type="project" value="UniProtKB-UniRule"/>
</dbReference>
<reference evidence="11 12" key="1">
    <citation type="journal article" date="2013" name="Genome Announc.">
        <title>Draft Genome of Spiribacter salinus M19-40, an Abundant Gammaproteobacterium in Aquatic Hypersaline Environments.</title>
        <authorList>
            <person name="Leon M.J."/>
            <person name="Ghai R."/>
            <person name="Fernandez A.B."/>
            <person name="Sanchez-Porro C."/>
            <person name="Rodriguez-Valera F."/>
            <person name="Ventosa A."/>
        </authorList>
    </citation>
    <scope>NUCLEOTIDE SEQUENCE [LARGE SCALE GENOMIC DNA]</scope>
    <source>
        <strain evidence="11">M19-40</strain>
    </source>
</reference>
<dbReference type="EMBL" id="CP005963">
    <property type="protein sequence ID" value="AGM40633.1"/>
    <property type="molecule type" value="Genomic_DNA"/>
</dbReference>
<evidence type="ECO:0000256" key="2">
    <source>
        <dbReference type="ARBA" id="ARBA00022490"/>
    </source>
</evidence>
<comment type="cofactor">
    <cofactor evidence="9">
        <name>cob(II)alamin</name>
        <dbReference type="ChEBI" id="CHEBI:16304"/>
    </cofactor>
</comment>
<dbReference type="EC" id="1.17.99.6" evidence="9"/>
<dbReference type="InterPro" id="IPR017900">
    <property type="entry name" value="4Fe4S_Fe_S_CS"/>
</dbReference>
<dbReference type="GO" id="GO:0005737">
    <property type="term" value="C:cytoplasm"/>
    <property type="evidence" value="ECO:0007669"/>
    <property type="project" value="UniProtKB-SubCell"/>
</dbReference>
<evidence type="ECO:0000256" key="3">
    <source>
        <dbReference type="ARBA" id="ARBA00022694"/>
    </source>
</evidence>
<dbReference type="Pfam" id="PF08331">
    <property type="entry name" value="QueG_DUF1730"/>
    <property type="match status" value="1"/>
</dbReference>
<dbReference type="PATRIC" id="fig|1260251.3.peg.542"/>
<dbReference type="UniPathway" id="UPA00392"/>
<comment type="cofactor">
    <cofactor evidence="9">
        <name>[4Fe-4S] cluster</name>
        <dbReference type="ChEBI" id="CHEBI:49883"/>
    </cofactor>
    <text evidence="9">Binds 2 [4Fe-4S] clusters per monomer.</text>
</comment>
<feature type="binding site" evidence="9">
    <location>
        <position position="227"/>
    </location>
    <ligand>
        <name>cob(II)alamin</name>
        <dbReference type="ChEBI" id="CHEBI:16304"/>
    </ligand>
</feature>
<dbReference type="GO" id="GO:0051539">
    <property type="term" value="F:4 iron, 4 sulfur cluster binding"/>
    <property type="evidence" value="ECO:0007669"/>
    <property type="project" value="UniProtKB-KW"/>
</dbReference>
<dbReference type="InterPro" id="IPR013542">
    <property type="entry name" value="QueG_DUF1730"/>
</dbReference>
<dbReference type="GO" id="GO:0046872">
    <property type="term" value="F:metal ion binding"/>
    <property type="evidence" value="ECO:0007669"/>
    <property type="project" value="UniProtKB-KW"/>
</dbReference>
<keyword evidence="8 9" id="KW-0411">Iron-sulfur</keyword>
<feature type="binding site" evidence="9">
    <location>
        <position position="259"/>
    </location>
    <ligand>
        <name>[4Fe-4S] cluster</name>
        <dbReference type="ChEBI" id="CHEBI:49883"/>
        <label>1</label>
    </ligand>
</feature>
<organism evidence="11 12">
    <name type="scientific">Spiribacter salinus M19-40</name>
    <dbReference type="NCBI Taxonomy" id="1260251"/>
    <lineage>
        <taxon>Bacteria</taxon>
        <taxon>Pseudomonadati</taxon>
        <taxon>Pseudomonadota</taxon>
        <taxon>Gammaproteobacteria</taxon>
        <taxon>Chromatiales</taxon>
        <taxon>Ectothiorhodospiraceae</taxon>
        <taxon>Spiribacter</taxon>
    </lineage>
</organism>
<feature type="binding site" evidence="9">
    <location>
        <position position="255"/>
    </location>
    <ligand>
        <name>[4Fe-4S] cluster</name>
        <dbReference type="ChEBI" id="CHEBI:49883"/>
        <label>2</label>
    </ligand>
</feature>
<dbReference type="GO" id="GO:0031419">
    <property type="term" value="F:cobalamin binding"/>
    <property type="evidence" value="ECO:0007669"/>
    <property type="project" value="UniProtKB-KW"/>
</dbReference>